<evidence type="ECO:0000256" key="7">
    <source>
        <dbReference type="ARBA" id="ARBA00022755"/>
    </source>
</evidence>
<reference evidence="13 14" key="1">
    <citation type="journal article" date="2014" name="Genome Announc.">
        <title>Draft Genome Sequence of Geobacillus icigianus Strain G1w1T Isolated from Hot Springs in the Valley of Geysers, Kamchatka (Russian Federation).</title>
        <authorList>
            <person name="Bryanskaya A.V."/>
            <person name="Rozanov A.S."/>
            <person name="Logacheva M.D."/>
            <person name="Kotenko A.V."/>
            <person name="Peltek S.E."/>
        </authorList>
    </citation>
    <scope>NUCLEOTIDE SEQUENCE [LARGE SCALE GENOMIC DNA]</scope>
    <source>
        <strain evidence="13 14">G1w1</strain>
    </source>
</reference>
<evidence type="ECO:0000313" key="14">
    <source>
        <dbReference type="Proteomes" id="UP000029267"/>
    </source>
</evidence>
<dbReference type="PROSITE" id="PS01057">
    <property type="entry name" value="SAICAR_SYNTHETASE_1"/>
    <property type="match status" value="1"/>
</dbReference>
<dbReference type="Gene3D" id="3.30.200.20">
    <property type="entry name" value="Phosphorylase Kinase, domain 1"/>
    <property type="match status" value="1"/>
</dbReference>
<evidence type="ECO:0000256" key="5">
    <source>
        <dbReference type="ARBA" id="ARBA00022598"/>
    </source>
</evidence>
<dbReference type="HAMAP" id="MF_00137">
    <property type="entry name" value="SAICAR_synth"/>
    <property type="match status" value="1"/>
</dbReference>
<comment type="similarity">
    <text evidence="2 11">Belongs to the SAICAR synthetase family.</text>
</comment>
<evidence type="ECO:0000256" key="6">
    <source>
        <dbReference type="ARBA" id="ARBA00022741"/>
    </source>
</evidence>
<evidence type="ECO:0000313" key="13">
    <source>
        <dbReference type="EMBL" id="MEB3751883.1"/>
    </source>
</evidence>
<comment type="pathway">
    <text evidence="1 11">Purine metabolism; IMP biosynthesis via de novo pathway; 5-amino-1-(5-phospho-D-ribosyl)imidazole-4-carboxamide from 5-amino-1-(5-phospho-D-ribosyl)imidazole-4-carboxylate: step 1/2.</text>
</comment>
<gene>
    <name evidence="11" type="primary">purC</name>
    <name evidence="13" type="ORF">EP10_002755</name>
</gene>
<dbReference type="InterPro" id="IPR050089">
    <property type="entry name" value="SAICAR_synthetase"/>
</dbReference>
<dbReference type="Pfam" id="PF01259">
    <property type="entry name" value="SAICAR_synt"/>
    <property type="match status" value="1"/>
</dbReference>
<dbReference type="EC" id="6.3.2.6" evidence="3 11"/>
<keyword evidence="5 11" id="KW-0436">Ligase</keyword>
<accession>A0ABU6BIN7</accession>
<keyword evidence="6 11" id="KW-0547">Nucleotide-binding</keyword>
<protein>
    <recommendedName>
        <fullName evidence="4 11">Phosphoribosylaminoimidazole-succinocarboxamide synthase</fullName>
        <ecNumber evidence="3 11">6.3.2.6</ecNumber>
    </recommendedName>
    <alternativeName>
        <fullName evidence="9 11">SAICAR synthetase</fullName>
    </alternativeName>
</protein>
<dbReference type="InterPro" id="IPR033934">
    <property type="entry name" value="SAICAR_synt_PurC"/>
</dbReference>
<dbReference type="PROSITE" id="PS01058">
    <property type="entry name" value="SAICAR_SYNTHETASE_2"/>
    <property type="match status" value="1"/>
</dbReference>
<evidence type="ECO:0000256" key="10">
    <source>
        <dbReference type="ARBA" id="ARBA00048475"/>
    </source>
</evidence>
<evidence type="ECO:0000256" key="4">
    <source>
        <dbReference type="ARBA" id="ARBA00016460"/>
    </source>
</evidence>
<evidence type="ECO:0000256" key="1">
    <source>
        <dbReference type="ARBA" id="ARBA00004672"/>
    </source>
</evidence>
<evidence type="ECO:0000256" key="2">
    <source>
        <dbReference type="ARBA" id="ARBA00010190"/>
    </source>
</evidence>
<evidence type="ECO:0000256" key="9">
    <source>
        <dbReference type="ARBA" id="ARBA00030409"/>
    </source>
</evidence>
<evidence type="ECO:0000259" key="12">
    <source>
        <dbReference type="Pfam" id="PF01259"/>
    </source>
</evidence>
<proteinExistence type="inferred from homology"/>
<dbReference type="PANTHER" id="PTHR43599:SF3">
    <property type="entry name" value="SI:DKEY-6E2.2"/>
    <property type="match status" value="1"/>
</dbReference>
<evidence type="ECO:0000256" key="3">
    <source>
        <dbReference type="ARBA" id="ARBA00012217"/>
    </source>
</evidence>
<dbReference type="SUPFAM" id="SSF56104">
    <property type="entry name" value="SAICAR synthase-like"/>
    <property type="match status" value="1"/>
</dbReference>
<dbReference type="EMBL" id="JPYA02000004">
    <property type="protein sequence ID" value="MEB3751883.1"/>
    <property type="molecule type" value="Genomic_DNA"/>
</dbReference>
<sequence length="242" mass="27138">MPAKQQLLYEGKAKKIYATDEPDVLWVEYKDSATAFNGEKKATIAGKGRLNNEISSLLFTKLKEAGVANHFIEKLSPTEQLVRRVTIIPLEVVVRNVVAGSLAKRLGLAEGTPLETPLVEFYYKNDDLGDPLLVEDHIAILKLASREEIVWLKSEVLKVNDVLRAHFAERKVRLIDFKLEFGRTADGAILLADEVSPDTCRLWDAETNEKLDKDVFRRDLGSLTEAYEVILERLGGESACIK</sequence>
<comment type="catalytic activity">
    <reaction evidence="10 11">
        <text>5-amino-1-(5-phospho-D-ribosyl)imidazole-4-carboxylate + L-aspartate + ATP = (2S)-2-[5-amino-1-(5-phospho-beta-D-ribosyl)imidazole-4-carboxamido]succinate + ADP + phosphate + 2 H(+)</text>
        <dbReference type="Rhea" id="RHEA:22628"/>
        <dbReference type="ChEBI" id="CHEBI:15378"/>
        <dbReference type="ChEBI" id="CHEBI:29991"/>
        <dbReference type="ChEBI" id="CHEBI:30616"/>
        <dbReference type="ChEBI" id="CHEBI:43474"/>
        <dbReference type="ChEBI" id="CHEBI:58443"/>
        <dbReference type="ChEBI" id="CHEBI:77657"/>
        <dbReference type="ChEBI" id="CHEBI:456216"/>
        <dbReference type="EC" id="6.3.2.6"/>
    </reaction>
</comment>
<evidence type="ECO:0000256" key="8">
    <source>
        <dbReference type="ARBA" id="ARBA00022840"/>
    </source>
</evidence>
<dbReference type="PANTHER" id="PTHR43599">
    <property type="entry name" value="MULTIFUNCTIONAL PROTEIN ADE2"/>
    <property type="match status" value="1"/>
</dbReference>
<keyword evidence="7 11" id="KW-0658">Purine biosynthesis</keyword>
<dbReference type="CDD" id="cd01415">
    <property type="entry name" value="SAICAR_synt_PurC"/>
    <property type="match status" value="1"/>
</dbReference>
<organism evidence="13 14">
    <name type="scientific">Geobacillus icigianus</name>
    <dbReference type="NCBI Taxonomy" id="1430331"/>
    <lineage>
        <taxon>Bacteria</taxon>
        <taxon>Bacillati</taxon>
        <taxon>Bacillota</taxon>
        <taxon>Bacilli</taxon>
        <taxon>Bacillales</taxon>
        <taxon>Anoxybacillaceae</taxon>
        <taxon>Geobacillus</taxon>
    </lineage>
</organism>
<dbReference type="InterPro" id="IPR018236">
    <property type="entry name" value="SAICAR_synthetase_CS"/>
</dbReference>
<dbReference type="InterPro" id="IPR028923">
    <property type="entry name" value="SAICAR_synt/ADE2_N"/>
</dbReference>
<dbReference type="Proteomes" id="UP000029267">
    <property type="component" value="Unassembled WGS sequence"/>
</dbReference>
<dbReference type="Gene3D" id="3.30.470.20">
    <property type="entry name" value="ATP-grasp fold, B domain"/>
    <property type="match status" value="1"/>
</dbReference>
<comment type="caution">
    <text evidence="13">The sequence shown here is derived from an EMBL/GenBank/DDBJ whole genome shotgun (WGS) entry which is preliminary data.</text>
</comment>
<dbReference type="RefSeq" id="WP_033018441.1">
    <property type="nucleotide sequence ID" value="NZ_JPYA02000004.1"/>
</dbReference>
<keyword evidence="8 11" id="KW-0067">ATP-binding</keyword>
<name>A0ABU6BIN7_9BACL</name>
<dbReference type="GO" id="GO:0004639">
    <property type="term" value="F:phosphoribosylaminoimidazolesuccinocarboxamide synthase activity"/>
    <property type="evidence" value="ECO:0007669"/>
    <property type="project" value="UniProtKB-EC"/>
</dbReference>
<keyword evidence="14" id="KW-1185">Reference proteome</keyword>
<dbReference type="NCBIfam" id="TIGR00081">
    <property type="entry name" value="purC"/>
    <property type="match status" value="1"/>
</dbReference>
<evidence type="ECO:0000256" key="11">
    <source>
        <dbReference type="HAMAP-Rule" id="MF_00137"/>
    </source>
</evidence>
<feature type="domain" description="SAICAR synthetase/ADE2 N-terminal" evidence="12">
    <location>
        <begin position="7"/>
        <end position="233"/>
    </location>
</feature>
<dbReference type="InterPro" id="IPR001636">
    <property type="entry name" value="SAICAR_synth"/>
</dbReference>